<feature type="transmembrane region" description="Helical" evidence="1">
    <location>
        <begin position="101"/>
        <end position="122"/>
    </location>
</feature>
<proteinExistence type="predicted"/>
<gene>
    <name evidence="2" type="ORF">COX80_00005</name>
</gene>
<comment type="caution">
    <text evidence="2">The sequence shown here is derived from an EMBL/GenBank/DDBJ whole genome shotgun (WGS) entry which is preliminary data.</text>
</comment>
<feature type="transmembrane region" description="Helical" evidence="1">
    <location>
        <begin position="143"/>
        <end position="172"/>
    </location>
</feature>
<accession>A0A2M7VC62</accession>
<organism evidence="2 3">
    <name type="scientific">Candidatus Magasanikbacteria bacterium CG_4_10_14_0_2_um_filter_33_14</name>
    <dbReference type="NCBI Taxonomy" id="1974636"/>
    <lineage>
        <taxon>Bacteria</taxon>
        <taxon>Candidatus Magasanikiibacteriota</taxon>
    </lineage>
</organism>
<reference evidence="3" key="1">
    <citation type="submission" date="2017-09" db="EMBL/GenBank/DDBJ databases">
        <title>Depth-based differentiation of microbial function through sediment-hosted aquifers and enrichment of novel symbionts in the deep terrestrial subsurface.</title>
        <authorList>
            <person name="Probst A.J."/>
            <person name="Ladd B."/>
            <person name="Jarett J.K."/>
            <person name="Geller-Mcgrath D.E."/>
            <person name="Sieber C.M.K."/>
            <person name="Emerson J.B."/>
            <person name="Anantharaman K."/>
            <person name="Thomas B.C."/>
            <person name="Malmstrom R."/>
            <person name="Stieglmeier M."/>
            <person name="Klingl A."/>
            <person name="Woyke T."/>
            <person name="Ryan C.M."/>
            <person name="Banfield J.F."/>
        </authorList>
    </citation>
    <scope>NUCLEOTIDE SEQUENCE [LARGE SCALE GENOMIC DNA]</scope>
</reference>
<evidence type="ECO:0000313" key="2">
    <source>
        <dbReference type="EMBL" id="PIZ96966.1"/>
    </source>
</evidence>
<keyword evidence="1" id="KW-0812">Transmembrane</keyword>
<evidence type="ECO:0000256" key="1">
    <source>
        <dbReference type="SAM" id="Phobius"/>
    </source>
</evidence>
<dbReference type="AlphaFoldDB" id="A0A2M7VC62"/>
<name>A0A2M7VC62_9BACT</name>
<dbReference type="Proteomes" id="UP000231453">
    <property type="component" value="Unassembled WGS sequence"/>
</dbReference>
<keyword evidence="1" id="KW-0472">Membrane</keyword>
<dbReference type="EMBL" id="PFPL01000001">
    <property type="protein sequence ID" value="PIZ96966.1"/>
    <property type="molecule type" value="Genomic_DNA"/>
</dbReference>
<evidence type="ECO:0000313" key="3">
    <source>
        <dbReference type="Proteomes" id="UP000231453"/>
    </source>
</evidence>
<protein>
    <recommendedName>
        <fullName evidence="4">CPBP family intramembrane metalloprotease</fullName>
    </recommendedName>
</protein>
<evidence type="ECO:0008006" key="4">
    <source>
        <dbReference type="Google" id="ProtNLM"/>
    </source>
</evidence>
<feature type="transmembrane region" description="Helical" evidence="1">
    <location>
        <begin position="49"/>
        <end position="69"/>
    </location>
</feature>
<keyword evidence="1" id="KW-1133">Transmembrane helix</keyword>
<feature type="transmembrane region" description="Helical" evidence="1">
    <location>
        <begin position="202"/>
        <end position="220"/>
    </location>
</feature>
<sequence length="221" mass="25521">MAWNEKLIESNRFLRGVRDFDTKIKRSMKFHPERMKPSFALKVWREFRFSMLIEVAVLYGIILGLAFLLSEFLPVTNWSITTYGSNLIFAPVSAGLESSEVIFHILSILFFIVLFFFLPFLANWEEELFRRKRHKWKPLVIQALVFGPVHLFSGSSIATCVAIIFGGLFLGYKYRVAFLKEMKKTDNNNQQSEDRGVLTSTAYHSMYNSLAFLIGLIGLLI</sequence>